<feature type="domain" description="Hedgehog/Intein (Hint)" evidence="1">
    <location>
        <begin position="62"/>
        <end position="196"/>
    </location>
</feature>
<dbReference type="Proteomes" id="UP001279553">
    <property type="component" value="Unassembled WGS sequence"/>
</dbReference>
<gene>
    <name evidence="2" type="ORF">SIL87_14765</name>
</gene>
<accession>A0AAW9DSI8</accession>
<dbReference type="InterPro" id="IPR028992">
    <property type="entry name" value="Hedgehog/Intein_dom"/>
</dbReference>
<organism evidence="2 3">
    <name type="scientific">Acidiphilium acidophilum</name>
    <name type="common">Thiobacillus acidophilus</name>
    <dbReference type="NCBI Taxonomy" id="76588"/>
    <lineage>
        <taxon>Bacteria</taxon>
        <taxon>Pseudomonadati</taxon>
        <taxon>Pseudomonadota</taxon>
        <taxon>Alphaproteobacteria</taxon>
        <taxon>Acetobacterales</taxon>
        <taxon>Acidocellaceae</taxon>
        <taxon>Acidiphilium</taxon>
    </lineage>
</organism>
<protein>
    <submittedName>
        <fullName evidence="2">Hint domain-containing protein</fullName>
    </submittedName>
</protein>
<comment type="caution">
    <text evidence="2">The sequence shown here is derived from an EMBL/GenBank/DDBJ whole genome shotgun (WGS) entry which is preliminary data.</text>
</comment>
<evidence type="ECO:0000259" key="1">
    <source>
        <dbReference type="Pfam" id="PF13403"/>
    </source>
</evidence>
<keyword evidence="3" id="KW-1185">Reference proteome</keyword>
<dbReference type="SUPFAM" id="SSF51294">
    <property type="entry name" value="Hedgehog/intein (Hint) domain"/>
    <property type="match status" value="1"/>
</dbReference>
<evidence type="ECO:0000313" key="2">
    <source>
        <dbReference type="EMBL" id="MDX5932023.1"/>
    </source>
</evidence>
<sequence>MGDITVISAAIGRSTIAGTVGKGDASVVSGELAAGRIVENVTPEPCGRSPDATEGGGVDLTVCFLEGTRLLGLHGDIAVEDMEPGDRLITDSGAMRPVKWVGRRLIEATRHPRPETVWPIRIEAGAIDHGWPERPLYLSPDHGVYLDGCLVPAKALLNGRSIIQEKRDRIIYYHVELESHDILLAESLPVESYLDTGHRDFFENGTGAMVLHPHLTQTTRMAGCAPFIDDGDGLDRIRQRLMDRLPALQRSADCRLRALRNSVELPVTAIDQLNFRVDLADSQGDLVLLSNAMVPAECDAASRDRRRLGIDVASLEVETVAGNRRVALSDRSLRSGWHNDEFTHRWTNGEAVIPAAMLEGGHALSIRLNETARYVVDPAAECHASRVADLVMTRQMSALRQLGLLE</sequence>
<dbReference type="AlphaFoldDB" id="A0AAW9DSI8"/>
<dbReference type="RefSeq" id="WP_319614874.1">
    <property type="nucleotide sequence ID" value="NZ_JAWXYB010000018.1"/>
</dbReference>
<name>A0AAW9DSI8_ACIAO</name>
<proteinExistence type="predicted"/>
<evidence type="ECO:0000313" key="3">
    <source>
        <dbReference type="Proteomes" id="UP001279553"/>
    </source>
</evidence>
<dbReference type="InterPro" id="IPR036844">
    <property type="entry name" value="Hint_dom_sf"/>
</dbReference>
<dbReference type="EMBL" id="JAWXYB010000018">
    <property type="protein sequence ID" value="MDX5932023.1"/>
    <property type="molecule type" value="Genomic_DNA"/>
</dbReference>
<dbReference type="Pfam" id="PF13403">
    <property type="entry name" value="Hint_2"/>
    <property type="match status" value="1"/>
</dbReference>
<reference evidence="2 3" key="1">
    <citation type="submission" date="2023-11" db="EMBL/GenBank/DDBJ databases">
        <title>MicrobeMod: A computational toolkit for identifying prokaryotic methylation and restriction-modification with nanopore sequencing.</title>
        <authorList>
            <person name="Crits-Christoph A."/>
            <person name="Kang S.C."/>
            <person name="Lee H."/>
            <person name="Ostrov N."/>
        </authorList>
    </citation>
    <scope>NUCLEOTIDE SEQUENCE [LARGE SCALE GENOMIC DNA]</scope>
    <source>
        <strain evidence="2 3">DSMZ 700</strain>
    </source>
</reference>